<dbReference type="HOGENOM" id="CLU_2591895_0_0_1"/>
<name>G0MUC4_CAEBE</name>
<proteinExistence type="predicted"/>
<dbReference type="InParanoid" id="G0MUC4"/>
<evidence type="ECO:0000313" key="1">
    <source>
        <dbReference type="EMBL" id="EGT44212.1"/>
    </source>
</evidence>
<sequence>MSQLDGIHDPHHHAWMVDMGHTQKTHSAQVINEDLKEFMIALNLLNQFFEWKGRAETKNGIPLLQSQIQMDVPAATTKYT</sequence>
<evidence type="ECO:0000313" key="2">
    <source>
        <dbReference type="Proteomes" id="UP000008068"/>
    </source>
</evidence>
<keyword evidence="2" id="KW-1185">Reference proteome</keyword>
<gene>
    <name evidence="1" type="ORF">CAEBREN_23113</name>
</gene>
<dbReference type="Proteomes" id="UP000008068">
    <property type="component" value="Unassembled WGS sequence"/>
</dbReference>
<protein>
    <submittedName>
        <fullName evidence="1">Uncharacterized protein</fullName>
    </submittedName>
</protein>
<reference evidence="2" key="1">
    <citation type="submission" date="2011-07" db="EMBL/GenBank/DDBJ databases">
        <authorList>
            <consortium name="Caenorhabditis brenneri Sequencing and Analysis Consortium"/>
            <person name="Wilson R.K."/>
        </authorList>
    </citation>
    <scope>NUCLEOTIDE SEQUENCE [LARGE SCALE GENOMIC DNA]</scope>
    <source>
        <strain evidence="2">PB2801</strain>
    </source>
</reference>
<dbReference type="EMBL" id="GL379812">
    <property type="protein sequence ID" value="EGT44212.1"/>
    <property type="molecule type" value="Genomic_DNA"/>
</dbReference>
<dbReference type="AlphaFoldDB" id="G0MUC4"/>
<organism evidence="2">
    <name type="scientific">Caenorhabditis brenneri</name>
    <name type="common">Nematode worm</name>
    <dbReference type="NCBI Taxonomy" id="135651"/>
    <lineage>
        <taxon>Eukaryota</taxon>
        <taxon>Metazoa</taxon>
        <taxon>Ecdysozoa</taxon>
        <taxon>Nematoda</taxon>
        <taxon>Chromadorea</taxon>
        <taxon>Rhabditida</taxon>
        <taxon>Rhabditina</taxon>
        <taxon>Rhabditomorpha</taxon>
        <taxon>Rhabditoidea</taxon>
        <taxon>Rhabditidae</taxon>
        <taxon>Peloderinae</taxon>
        <taxon>Caenorhabditis</taxon>
    </lineage>
</organism>
<accession>G0MUC4</accession>